<proteinExistence type="predicted"/>
<reference evidence="1 2" key="1">
    <citation type="submission" date="2024-09" db="EMBL/GenBank/DDBJ databases">
        <authorList>
            <person name="Sun Q."/>
            <person name="Mori K."/>
        </authorList>
    </citation>
    <scope>NUCLEOTIDE SEQUENCE [LARGE SCALE GENOMIC DNA]</scope>
    <source>
        <strain evidence="1 2">CCM 7792</strain>
    </source>
</reference>
<evidence type="ECO:0000313" key="1">
    <source>
        <dbReference type="EMBL" id="MFC0253489.1"/>
    </source>
</evidence>
<gene>
    <name evidence="1" type="ORF">ACFFJK_16435</name>
</gene>
<dbReference type="Proteomes" id="UP001589773">
    <property type="component" value="Unassembled WGS sequence"/>
</dbReference>
<name>A0ABV6FIY3_9BURK</name>
<keyword evidence="2" id="KW-1185">Reference proteome</keyword>
<comment type="caution">
    <text evidence="1">The sequence shown here is derived from an EMBL/GenBank/DDBJ whole genome shotgun (WGS) entry which is preliminary data.</text>
</comment>
<protein>
    <submittedName>
        <fullName evidence="1">Uncharacterized protein</fullName>
    </submittedName>
</protein>
<evidence type="ECO:0000313" key="2">
    <source>
        <dbReference type="Proteomes" id="UP001589773"/>
    </source>
</evidence>
<accession>A0ABV6FIY3</accession>
<dbReference type="EMBL" id="JBHLWP010000013">
    <property type="protein sequence ID" value="MFC0253489.1"/>
    <property type="molecule type" value="Genomic_DNA"/>
</dbReference>
<organism evidence="1 2">
    <name type="scientific">Massilia consociata</name>
    <dbReference type="NCBI Taxonomy" id="760117"/>
    <lineage>
        <taxon>Bacteria</taxon>
        <taxon>Pseudomonadati</taxon>
        <taxon>Pseudomonadota</taxon>
        <taxon>Betaproteobacteria</taxon>
        <taxon>Burkholderiales</taxon>
        <taxon>Oxalobacteraceae</taxon>
        <taxon>Telluria group</taxon>
        <taxon>Massilia</taxon>
    </lineage>
</organism>
<sequence length="220" mass="25387">MSNDTWDLRELRTNVGQRYGEKQELELWEILQSIFFRLKHARFHIEEFERLEDEVVSGRSSIEIAKEIFRFHETRISEISVKATAHALGAVQALHSLSDILGSAIMLSLNNGVSWKGYFHDIKLSAPHLSLAPLIDELNGNASFIYLADLTNRSKHRTVVQPRFQADLTGGERNRYDFVAFEHKGRVYGPKEVKTFLINEYDRQGIAIFRIGNELNRLTR</sequence>